<name>A0A2T2WY46_9FIRM</name>
<dbReference type="AlphaFoldDB" id="A0A2T2WY46"/>
<protein>
    <submittedName>
        <fullName evidence="1">Uncharacterized protein</fullName>
    </submittedName>
</protein>
<evidence type="ECO:0000313" key="1">
    <source>
        <dbReference type="EMBL" id="PSR27136.1"/>
    </source>
</evidence>
<sequence length="68" mass="7602">MAPNAPIRTLTRGELHAHQICLHCPGPYIGNGKAQQTQGKQDKFEIVTLYMAIYVGEPIKTRAHSRDE</sequence>
<comment type="caution">
    <text evidence="1">The sequence shown here is derived from an EMBL/GenBank/DDBJ whole genome shotgun (WGS) entry which is preliminary data.</text>
</comment>
<evidence type="ECO:0000313" key="2">
    <source>
        <dbReference type="Proteomes" id="UP000242699"/>
    </source>
</evidence>
<reference evidence="1 2" key="1">
    <citation type="journal article" date="2014" name="BMC Genomics">
        <title>Comparison of environmental and isolate Sulfobacillus genomes reveals diverse carbon, sulfur, nitrogen, and hydrogen metabolisms.</title>
        <authorList>
            <person name="Justice N.B."/>
            <person name="Norman A."/>
            <person name="Brown C.T."/>
            <person name="Singh A."/>
            <person name="Thomas B.C."/>
            <person name="Banfield J.F."/>
        </authorList>
    </citation>
    <scope>NUCLEOTIDE SEQUENCE [LARGE SCALE GENOMIC DNA]</scope>
    <source>
        <strain evidence="1">AMDSBA1</strain>
    </source>
</reference>
<dbReference type="Proteomes" id="UP000242699">
    <property type="component" value="Unassembled WGS sequence"/>
</dbReference>
<accession>A0A2T2WY46</accession>
<proteinExistence type="predicted"/>
<gene>
    <name evidence="1" type="ORF">C7B43_12460</name>
</gene>
<dbReference type="EMBL" id="PXYT01000029">
    <property type="protein sequence ID" value="PSR27136.1"/>
    <property type="molecule type" value="Genomic_DNA"/>
</dbReference>
<organism evidence="1 2">
    <name type="scientific">Sulfobacillus benefaciens</name>
    <dbReference type="NCBI Taxonomy" id="453960"/>
    <lineage>
        <taxon>Bacteria</taxon>
        <taxon>Bacillati</taxon>
        <taxon>Bacillota</taxon>
        <taxon>Clostridia</taxon>
        <taxon>Eubacteriales</taxon>
        <taxon>Clostridiales Family XVII. Incertae Sedis</taxon>
        <taxon>Sulfobacillus</taxon>
    </lineage>
</organism>